<comment type="similarity">
    <text evidence="2">Belongs to the bacterial sugar transferase family.</text>
</comment>
<sequence length="532" mass="57752">MHASPSPVRPVAKDASDGQAEPPAHEPVARHEASAEPEPTATPEAPVVASRERLAADLPSESGRRPWHVLYTRRAVAVDVLAALAAGAIGSLVPLSRSSVETRIIVTLALPVLYVLAVLLAHGYERRYLGTTANEYRAVVRAALGLVATAAGLSWLLHAEFTRGLVVTVTPALLLLGLSARHLLRRRLLARRMAGRDTARTLVIGDVRTVGPMIRQLRRAQGAGMEVVGACVSGIVAGTDRSSLVEGVPVFGYPEEAMEAISLLEAEVVAVSSDPELSGSGLRRLAWSLEERKVDLVIAPGLFEVAGPRLSIRPTAGMPLLHVERPAMSGARRVCKRVVDVCAAGAFLLLTLPVTIVIALLIRWDSPGPVIFRQTRVGAKGKTFNMLKFRTMCTDAEKQRAELLALQAADAGNDILFKMRRDPRVTRVGRVLRRFSVDEAPQLVNVLRGEMSLVGPRPPLPEEVARYEPDAARRLHVQPGLTGLWQVSGRSDLPWDESLRLDLWYVDNWSLVLDLQILTRTLRAVLKGQGAY</sequence>
<comment type="caution">
    <text evidence="10">The sequence shown here is derived from an EMBL/GenBank/DDBJ whole genome shotgun (WGS) entry which is preliminary data.</text>
</comment>
<keyword evidence="3 10" id="KW-0808">Transferase</keyword>
<evidence type="ECO:0000256" key="7">
    <source>
        <dbReference type="SAM" id="MobiDB-lite"/>
    </source>
</evidence>
<feature type="transmembrane region" description="Helical" evidence="8">
    <location>
        <begin position="74"/>
        <end position="92"/>
    </location>
</feature>
<evidence type="ECO:0000259" key="9">
    <source>
        <dbReference type="Pfam" id="PF02397"/>
    </source>
</evidence>
<evidence type="ECO:0000256" key="6">
    <source>
        <dbReference type="ARBA" id="ARBA00023136"/>
    </source>
</evidence>
<evidence type="ECO:0000256" key="8">
    <source>
        <dbReference type="SAM" id="Phobius"/>
    </source>
</evidence>
<dbReference type="Proteomes" id="UP001500556">
    <property type="component" value="Unassembled WGS sequence"/>
</dbReference>
<evidence type="ECO:0000256" key="2">
    <source>
        <dbReference type="ARBA" id="ARBA00006464"/>
    </source>
</evidence>
<dbReference type="GO" id="GO:0016740">
    <property type="term" value="F:transferase activity"/>
    <property type="evidence" value="ECO:0007669"/>
    <property type="project" value="UniProtKB-KW"/>
</dbReference>
<keyword evidence="6 8" id="KW-0472">Membrane</keyword>
<dbReference type="PANTHER" id="PTHR30576:SF10">
    <property type="entry name" value="SLL5057 PROTEIN"/>
    <property type="match status" value="1"/>
</dbReference>
<evidence type="ECO:0000313" key="10">
    <source>
        <dbReference type="EMBL" id="GAA4727248.1"/>
    </source>
</evidence>
<evidence type="ECO:0000256" key="1">
    <source>
        <dbReference type="ARBA" id="ARBA00004141"/>
    </source>
</evidence>
<dbReference type="EMBL" id="BAABLO010000011">
    <property type="protein sequence ID" value="GAA4727248.1"/>
    <property type="molecule type" value="Genomic_DNA"/>
</dbReference>
<protein>
    <submittedName>
        <fullName evidence="10">Sugar transferase</fullName>
    </submittedName>
</protein>
<dbReference type="PANTHER" id="PTHR30576">
    <property type="entry name" value="COLANIC BIOSYNTHESIS UDP-GLUCOSE LIPID CARRIER TRANSFERASE"/>
    <property type="match status" value="1"/>
</dbReference>
<proteinExistence type="inferred from homology"/>
<dbReference type="NCBIfam" id="TIGR03025">
    <property type="entry name" value="EPS_sugtrans"/>
    <property type="match status" value="1"/>
</dbReference>
<accession>A0ABP8YGJ8</accession>
<evidence type="ECO:0000256" key="4">
    <source>
        <dbReference type="ARBA" id="ARBA00022692"/>
    </source>
</evidence>
<feature type="transmembrane region" description="Helical" evidence="8">
    <location>
        <begin position="164"/>
        <end position="184"/>
    </location>
</feature>
<feature type="transmembrane region" description="Helical" evidence="8">
    <location>
        <begin position="338"/>
        <end position="364"/>
    </location>
</feature>
<reference evidence="11" key="1">
    <citation type="journal article" date="2019" name="Int. J. Syst. Evol. Microbiol.">
        <title>The Global Catalogue of Microorganisms (GCM) 10K type strain sequencing project: providing services to taxonomists for standard genome sequencing and annotation.</title>
        <authorList>
            <consortium name="The Broad Institute Genomics Platform"/>
            <consortium name="The Broad Institute Genome Sequencing Center for Infectious Disease"/>
            <person name="Wu L."/>
            <person name="Ma J."/>
        </authorList>
    </citation>
    <scope>NUCLEOTIDE SEQUENCE [LARGE SCALE GENOMIC DNA]</scope>
    <source>
        <strain evidence="11">JCM 18961</strain>
    </source>
</reference>
<evidence type="ECO:0000256" key="5">
    <source>
        <dbReference type="ARBA" id="ARBA00022989"/>
    </source>
</evidence>
<feature type="transmembrane region" description="Helical" evidence="8">
    <location>
        <begin position="104"/>
        <end position="124"/>
    </location>
</feature>
<evidence type="ECO:0000313" key="11">
    <source>
        <dbReference type="Proteomes" id="UP001500556"/>
    </source>
</evidence>
<dbReference type="Pfam" id="PF13727">
    <property type="entry name" value="CoA_binding_3"/>
    <property type="match status" value="1"/>
</dbReference>
<feature type="compositionally biased region" description="Low complexity" evidence="7">
    <location>
        <begin position="36"/>
        <end position="49"/>
    </location>
</feature>
<evidence type="ECO:0000256" key="3">
    <source>
        <dbReference type="ARBA" id="ARBA00022679"/>
    </source>
</evidence>
<dbReference type="InterPro" id="IPR017475">
    <property type="entry name" value="EPS_sugar_tfrase"/>
</dbReference>
<gene>
    <name evidence="10" type="ORF">GCM10025782_27270</name>
</gene>
<keyword evidence="11" id="KW-1185">Reference proteome</keyword>
<comment type="subcellular location">
    <subcellularLocation>
        <location evidence="1">Membrane</location>
        <topology evidence="1">Multi-pass membrane protein</topology>
    </subcellularLocation>
</comment>
<feature type="region of interest" description="Disordered" evidence="7">
    <location>
        <begin position="1"/>
        <end position="49"/>
    </location>
</feature>
<organism evidence="10 11">
    <name type="scientific">Pedococcus ginsenosidimutans</name>
    <dbReference type="NCBI Taxonomy" id="490570"/>
    <lineage>
        <taxon>Bacteria</taxon>
        <taxon>Bacillati</taxon>
        <taxon>Actinomycetota</taxon>
        <taxon>Actinomycetes</taxon>
        <taxon>Micrococcales</taxon>
        <taxon>Intrasporangiaceae</taxon>
        <taxon>Pedococcus</taxon>
    </lineage>
</organism>
<name>A0ABP8YGJ8_9MICO</name>
<keyword evidence="5 8" id="KW-1133">Transmembrane helix</keyword>
<feature type="domain" description="Bacterial sugar transferase" evidence="9">
    <location>
        <begin position="336"/>
        <end position="527"/>
    </location>
</feature>
<dbReference type="InterPro" id="IPR003362">
    <property type="entry name" value="Bact_transf"/>
</dbReference>
<feature type="compositionally biased region" description="Basic and acidic residues" evidence="7">
    <location>
        <begin position="23"/>
        <end position="34"/>
    </location>
</feature>
<feature type="transmembrane region" description="Helical" evidence="8">
    <location>
        <begin position="136"/>
        <end position="158"/>
    </location>
</feature>
<dbReference type="Pfam" id="PF02397">
    <property type="entry name" value="Bac_transf"/>
    <property type="match status" value="1"/>
</dbReference>
<keyword evidence="4 8" id="KW-0812">Transmembrane</keyword>